<dbReference type="Proteomes" id="UP001160550">
    <property type="component" value="Unassembled WGS sequence"/>
</dbReference>
<evidence type="ECO:0000313" key="6">
    <source>
        <dbReference type="EMBL" id="MDH7452137.1"/>
    </source>
</evidence>
<accession>A0ABT6MNG8</accession>
<sequence length="580" mass="63193">MTPELERALQSCASEPIHLSGAIQPHGYLISCRLPDWSIHHVSANIEALTGAAPEDMLRHSLREFITGDVIQTIAETVGFADPGAPAQRAAVANIGPMATLCEVSVHAIDGLVHIEIEPQQRGAGDRSPTVVAQAMIARVAAGSEDEGAFRQRVVEQVRLLTGYDRVMVYRFRHDDSGEVVAEARDEDMPSYLGLRYPASDIPAQARRLYLHNRIRVIPDARYAPVPVLPDRSAGGQPLDLSQMSLRSVSPVHLEYLANMGVAASMSISIVAGGRLWGLIACHHREVRHVPPGVRAAADLFGLFVSMRVAAREQQEATRLEDEARAVRDALALRLSRAASGRAALQDELELVRRTVPSDGVALLRDGQWRTAGRTPPSACIAGVQAWLAQATGAGAPVATARAADWSTQDGSTDGIAGVLALPLDPVRGEWLLFFRCEEVEDVRWAGPPDEPFVIDKDGTRIGPRKSFAAWNETVRGASEPWNDAALRMAARLQLVLRDHFRDPGATGRVVEELRARRGHLDVHEHRSRLQQMSELLESLVHVSPVETVALAERISQLEEDLQRLVMASGHARDPLATAE</sequence>
<dbReference type="SMART" id="SM00065">
    <property type="entry name" value="GAF"/>
    <property type="match status" value="1"/>
</dbReference>
<dbReference type="InterPro" id="IPR013654">
    <property type="entry name" value="PAS_2"/>
</dbReference>
<organism evidence="6 7">
    <name type="scientific">Luteimonas composti</name>
    <dbReference type="NCBI Taxonomy" id="398257"/>
    <lineage>
        <taxon>Bacteria</taxon>
        <taxon>Pseudomonadati</taxon>
        <taxon>Pseudomonadota</taxon>
        <taxon>Gammaproteobacteria</taxon>
        <taxon>Lysobacterales</taxon>
        <taxon>Lysobacteraceae</taxon>
        <taxon>Luteimonas</taxon>
    </lineage>
</organism>
<dbReference type="InterPro" id="IPR035965">
    <property type="entry name" value="PAS-like_dom_sf"/>
</dbReference>
<dbReference type="Pfam" id="PF00360">
    <property type="entry name" value="PHY"/>
    <property type="match status" value="1"/>
</dbReference>
<evidence type="ECO:0000256" key="3">
    <source>
        <dbReference type="ARBA" id="ARBA00022991"/>
    </source>
</evidence>
<gene>
    <name evidence="6" type="ORF">QF205_03450</name>
</gene>
<keyword evidence="7" id="KW-1185">Reference proteome</keyword>
<evidence type="ECO:0000256" key="4">
    <source>
        <dbReference type="ARBA" id="ARBA00023170"/>
    </source>
</evidence>
<dbReference type="Pfam" id="PF01590">
    <property type="entry name" value="GAF"/>
    <property type="match status" value="1"/>
</dbReference>
<evidence type="ECO:0000256" key="2">
    <source>
        <dbReference type="ARBA" id="ARBA00022606"/>
    </source>
</evidence>
<protein>
    <submittedName>
        <fullName evidence="6">GAF domain-containing protein</fullName>
    </submittedName>
</protein>
<proteinExistence type="predicted"/>
<evidence type="ECO:0000313" key="7">
    <source>
        <dbReference type="Proteomes" id="UP001160550"/>
    </source>
</evidence>
<evidence type="ECO:0000256" key="1">
    <source>
        <dbReference type="ARBA" id="ARBA00022543"/>
    </source>
</evidence>
<dbReference type="SUPFAM" id="SSF55781">
    <property type="entry name" value="GAF domain-like"/>
    <property type="match status" value="2"/>
</dbReference>
<keyword evidence="4" id="KW-0675">Receptor</keyword>
<dbReference type="PRINTS" id="PR01033">
    <property type="entry name" value="PHYTOCHROME"/>
</dbReference>
<reference evidence="6" key="2">
    <citation type="submission" date="2023-04" db="EMBL/GenBank/DDBJ databases">
        <authorList>
            <person name="Sun J.-Q."/>
        </authorList>
    </citation>
    <scope>NUCLEOTIDE SEQUENCE</scope>
    <source>
        <strain evidence="6">CC-YY355</strain>
    </source>
</reference>
<evidence type="ECO:0000259" key="5">
    <source>
        <dbReference type="PROSITE" id="PS50046"/>
    </source>
</evidence>
<keyword evidence="2" id="KW-0716">Sensory transduction</keyword>
<comment type="caution">
    <text evidence="6">The sequence shown here is derived from an EMBL/GenBank/DDBJ whole genome shotgun (WGS) entry which is preliminary data.</text>
</comment>
<reference evidence="6" key="1">
    <citation type="journal article" date="2007" name="Int. J. Syst. Evol. Microbiol.">
        <title>Luteimonas composti sp. nov., a moderately thermophilic bacterium isolated from food waste.</title>
        <authorList>
            <person name="Young C.C."/>
            <person name="Kampfer P."/>
            <person name="Chen W.M."/>
            <person name="Yen W.S."/>
            <person name="Arun A.B."/>
            <person name="Lai W.A."/>
            <person name="Shen F.T."/>
            <person name="Rekha P.D."/>
            <person name="Lin K.Y."/>
            <person name="Chou J.H."/>
        </authorList>
    </citation>
    <scope>NUCLEOTIDE SEQUENCE</scope>
    <source>
        <strain evidence="6">CC-YY355</strain>
    </source>
</reference>
<dbReference type="SUPFAM" id="SSF55785">
    <property type="entry name" value="PYP-like sensor domain (PAS domain)"/>
    <property type="match status" value="1"/>
</dbReference>
<dbReference type="PANTHER" id="PTHR43065:SF42">
    <property type="entry name" value="TWO-COMPONENT SENSOR PPRA"/>
    <property type="match status" value="1"/>
</dbReference>
<dbReference type="InterPro" id="IPR043150">
    <property type="entry name" value="Phytochrome_PHY_sf"/>
</dbReference>
<dbReference type="PANTHER" id="PTHR43065">
    <property type="entry name" value="SENSOR HISTIDINE KINASE"/>
    <property type="match status" value="1"/>
</dbReference>
<dbReference type="RefSeq" id="WP_280941341.1">
    <property type="nucleotide sequence ID" value="NZ_JARYGX010000009.1"/>
</dbReference>
<dbReference type="InterPro" id="IPR013515">
    <property type="entry name" value="Phytochrome_cen-reg"/>
</dbReference>
<feature type="domain" description="Phytochrome chromophore attachment site" evidence="5">
    <location>
        <begin position="146"/>
        <end position="303"/>
    </location>
</feature>
<dbReference type="Pfam" id="PF08446">
    <property type="entry name" value="PAS_2"/>
    <property type="match status" value="1"/>
</dbReference>
<dbReference type="InterPro" id="IPR016132">
    <property type="entry name" value="Phyto_chromo_attachment"/>
</dbReference>
<dbReference type="InterPro" id="IPR001294">
    <property type="entry name" value="Phytochrome"/>
</dbReference>
<dbReference type="InterPro" id="IPR003018">
    <property type="entry name" value="GAF"/>
</dbReference>
<keyword evidence="1" id="KW-0600">Photoreceptor protein</keyword>
<dbReference type="Gene3D" id="3.30.450.20">
    <property type="entry name" value="PAS domain"/>
    <property type="match status" value="1"/>
</dbReference>
<dbReference type="Gene3D" id="3.30.450.40">
    <property type="match status" value="1"/>
</dbReference>
<keyword evidence="3" id="KW-0157">Chromophore</keyword>
<name>A0ABT6MNG8_9GAMM</name>
<dbReference type="PROSITE" id="PS50046">
    <property type="entry name" value="PHYTOCHROME_2"/>
    <property type="match status" value="1"/>
</dbReference>
<dbReference type="EMBL" id="JARYGX010000009">
    <property type="protein sequence ID" value="MDH7452137.1"/>
    <property type="molecule type" value="Genomic_DNA"/>
</dbReference>
<dbReference type="InterPro" id="IPR029016">
    <property type="entry name" value="GAF-like_dom_sf"/>
</dbReference>
<dbReference type="Gene3D" id="3.30.450.270">
    <property type="match status" value="1"/>
</dbReference>